<dbReference type="SUPFAM" id="SSF56672">
    <property type="entry name" value="DNA/RNA polymerases"/>
    <property type="match status" value="1"/>
</dbReference>
<dbReference type="GO" id="GO:0000166">
    <property type="term" value="F:nucleotide binding"/>
    <property type="evidence" value="ECO:0007669"/>
    <property type="project" value="InterPro"/>
</dbReference>
<evidence type="ECO:0000256" key="6">
    <source>
        <dbReference type="SAM" id="MobiDB-lite"/>
    </source>
</evidence>
<feature type="region of interest" description="Disordered" evidence="6">
    <location>
        <begin position="242"/>
        <end position="274"/>
    </location>
</feature>
<dbReference type="Gene3D" id="3.90.1600.10">
    <property type="entry name" value="Palm domain of DNA polymerase"/>
    <property type="match status" value="1"/>
</dbReference>
<feature type="domain" description="DNA-directed DNA polymerase family B multifunctional" evidence="7">
    <location>
        <begin position="47"/>
        <end position="249"/>
    </location>
</feature>
<protein>
    <recommendedName>
        <fullName evidence="1">DNA-directed DNA polymerase</fullName>
        <ecNumber evidence="1">2.7.7.7</ecNumber>
    </recommendedName>
</protein>
<organism evidence="8 9">
    <name type="scientific">Rhizophagus clarus</name>
    <dbReference type="NCBI Taxonomy" id="94130"/>
    <lineage>
        <taxon>Eukaryota</taxon>
        <taxon>Fungi</taxon>
        <taxon>Fungi incertae sedis</taxon>
        <taxon>Mucoromycota</taxon>
        <taxon>Glomeromycotina</taxon>
        <taxon>Glomeromycetes</taxon>
        <taxon>Glomerales</taxon>
        <taxon>Glomeraceae</taxon>
        <taxon>Rhizophagus</taxon>
    </lineage>
</organism>
<evidence type="ECO:0000313" key="8">
    <source>
        <dbReference type="EMBL" id="GBB94354.1"/>
    </source>
</evidence>
<feature type="compositionally biased region" description="Acidic residues" evidence="6">
    <location>
        <begin position="247"/>
        <end position="273"/>
    </location>
</feature>
<evidence type="ECO:0000256" key="5">
    <source>
        <dbReference type="SAM" id="Coils"/>
    </source>
</evidence>
<reference evidence="8 9" key="1">
    <citation type="submission" date="2017-11" db="EMBL/GenBank/DDBJ databases">
        <title>The genome of Rhizophagus clarus HR1 reveals common genetic basis of auxotrophy among arbuscular mycorrhizal fungi.</title>
        <authorList>
            <person name="Kobayashi Y."/>
        </authorList>
    </citation>
    <scope>NUCLEOTIDE SEQUENCE [LARGE SCALE GENOMIC DNA]</scope>
    <source>
        <strain evidence="8 9">HR1</strain>
    </source>
</reference>
<evidence type="ECO:0000259" key="7">
    <source>
        <dbReference type="Pfam" id="PF00136"/>
    </source>
</evidence>
<keyword evidence="5" id="KW-0175">Coiled coil</keyword>
<dbReference type="GO" id="GO:0003887">
    <property type="term" value="F:DNA-directed DNA polymerase activity"/>
    <property type="evidence" value="ECO:0007669"/>
    <property type="project" value="UniProtKB-KW"/>
</dbReference>
<evidence type="ECO:0000256" key="1">
    <source>
        <dbReference type="ARBA" id="ARBA00012417"/>
    </source>
</evidence>
<dbReference type="InterPro" id="IPR023211">
    <property type="entry name" value="DNA_pol_palm_dom_sf"/>
</dbReference>
<comment type="caution">
    <text evidence="8">The sequence shown here is derived from an EMBL/GenBank/DDBJ whole genome shotgun (WGS) entry which is preliminary data.</text>
</comment>
<keyword evidence="2" id="KW-0808">Transferase</keyword>
<accession>A0A2Z6R994</accession>
<sequence>MKFSKRRLAPLSDRKEELEKEISLAEVRGEDVTDALKSEYSSVSFIVACLDTKQFTLKAYINTFYGEAENSRTSFFLRVLAGGVTSASQRNIKLIADLVRSKRFSVKYRNTDSLYLVCLKEYFQKCDEAYDSGNGISIEEYWSRMVNISMEVIERLCDEVNDFFRNDNGSSYLKIAYERVLFLVVFTGKKKYYGILHRRQPNFNNKLFIQGIKIVKREQSKHFREPSSKIVLRALNKLKDSNKADDNEADDDGMDKDDLDENEEDEDEMDEDEVSKIRDALAQKSAEKWIRSIYAKSLFDNIYANKIVKCLGNDAYWSSFLSALDEQEESIHIKLTTLLAEISQDDIGCKEKMYKLVTKSSKRKLKAMTLERYMLIYIQENGCALLANL</sequence>
<evidence type="ECO:0000256" key="4">
    <source>
        <dbReference type="ARBA" id="ARBA00022932"/>
    </source>
</evidence>
<dbReference type="Pfam" id="PF00136">
    <property type="entry name" value="DNA_pol_B"/>
    <property type="match status" value="1"/>
</dbReference>
<dbReference type="InterPro" id="IPR006134">
    <property type="entry name" value="DNA-dir_DNA_pol_B_multi_dom"/>
</dbReference>
<keyword evidence="4" id="KW-0239">DNA-directed DNA polymerase</keyword>
<name>A0A2Z6R994_9GLOM</name>
<proteinExistence type="predicted"/>
<dbReference type="Proteomes" id="UP000247702">
    <property type="component" value="Unassembled WGS sequence"/>
</dbReference>
<evidence type="ECO:0000313" key="9">
    <source>
        <dbReference type="Proteomes" id="UP000247702"/>
    </source>
</evidence>
<dbReference type="GO" id="GO:0003677">
    <property type="term" value="F:DNA binding"/>
    <property type="evidence" value="ECO:0007669"/>
    <property type="project" value="InterPro"/>
</dbReference>
<keyword evidence="9" id="KW-1185">Reference proteome</keyword>
<keyword evidence="3" id="KW-0548">Nucleotidyltransferase</keyword>
<dbReference type="InterPro" id="IPR043502">
    <property type="entry name" value="DNA/RNA_pol_sf"/>
</dbReference>
<dbReference type="AlphaFoldDB" id="A0A2Z6R994"/>
<evidence type="ECO:0000256" key="2">
    <source>
        <dbReference type="ARBA" id="ARBA00022679"/>
    </source>
</evidence>
<dbReference type="EMBL" id="BEXD01001491">
    <property type="protein sequence ID" value="GBB94354.1"/>
    <property type="molecule type" value="Genomic_DNA"/>
</dbReference>
<gene>
    <name evidence="8" type="ORF">RclHR1_02340011</name>
</gene>
<dbReference type="EC" id="2.7.7.7" evidence="1"/>
<evidence type="ECO:0000256" key="3">
    <source>
        <dbReference type="ARBA" id="ARBA00022695"/>
    </source>
</evidence>
<feature type="coiled-coil region" evidence="5">
    <location>
        <begin position="1"/>
        <end position="35"/>
    </location>
</feature>